<dbReference type="PANTHER" id="PTHR34614:SF2">
    <property type="entry name" value="TRANSPOSASE IS4-LIKE DOMAIN-CONTAINING PROTEIN"/>
    <property type="match status" value="1"/>
</dbReference>
<dbReference type="PANTHER" id="PTHR34614">
    <property type="match status" value="1"/>
</dbReference>
<keyword evidence="1" id="KW-0472">Membrane</keyword>
<feature type="transmembrane region" description="Helical" evidence="1">
    <location>
        <begin position="417"/>
        <end position="435"/>
    </location>
</feature>
<dbReference type="InterPro" id="IPR012337">
    <property type="entry name" value="RNaseH-like_sf"/>
</dbReference>
<protein>
    <recommendedName>
        <fullName evidence="2">Transposase IS4-like domain-containing protein</fullName>
    </recommendedName>
</protein>
<comment type="caution">
    <text evidence="3">The sequence shown here is derived from an EMBL/GenBank/DDBJ whole genome shotgun (WGS) entry which is preliminary data.</text>
</comment>
<organism evidence="3 4">
    <name type="scientific">Dyadobacter frigoris</name>
    <dbReference type="NCBI Taxonomy" id="2576211"/>
    <lineage>
        <taxon>Bacteria</taxon>
        <taxon>Pseudomonadati</taxon>
        <taxon>Bacteroidota</taxon>
        <taxon>Cytophagia</taxon>
        <taxon>Cytophagales</taxon>
        <taxon>Spirosomataceae</taxon>
        <taxon>Dyadobacter</taxon>
    </lineage>
</organism>
<dbReference type="RefSeq" id="WP_137339085.1">
    <property type="nucleotide sequence ID" value="NZ_BSQH01000011.1"/>
</dbReference>
<dbReference type="InterPro" id="IPR002559">
    <property type="entry name" value="Transposase_11"/>
</dbReference>
<gene>
    <name evidence="3" type="ORF">FDK13_06045</name>
</gene>
<accession>A0A4U6D7J0</accession>
<name>A0A4U6D7J0_9BACT</name>
<keyword evidence="4" id="KW-1185">Reference proteome</keyword>
<dbReference type="GO" id="GO:0003677">
    <property type="term" value="F:DNA binding"/>
    <property type="evidence" value="ECO:0007669"/>
    <property type="project" value="InterPro"/>
</dbReference>
<evidence type="ECO:0000259" key="2">
    <source>
        <dbReference type="Pfam" id="PF01609"/>
    </source>
</evidence>
<proteinExistence type="predicted"/>
<dbReference type="OrthoDB" id="7327264at2"/>
<dbReference type="Pfam" id="PF01609">
    <property type="entry name" value="DDE_Tnp_1"/>
    <property type="match status" value="1"/>
</dbReference>
<dbReference type="GO" id="GO:0006313">
    <property type="term" value="P:DNA transposition"/>
    <property type="evidence" value="ECO:0007669"/>
    <property type="project" value="InterPro"/>
</dbReference>
<dbReference type="AlphaFoldDB" id="A0A4U6D7J0"/>
<evidence type="ECO:0000313" key="3">
    <source>
        <dbReference type="EMBL" id="TKT93409.1"/>
    </source>
</evidence>
<keyword evidence="1" id="KW-0812">Transmembrane</keyword>
<evidence type="ECO:0000313" key="4">
    <source>
        <dbReference type="Proteomes" id="UP000304900"/>
    </source>
</evidence>
<keyword evidence="1" id="KW-1133">Transmembrane helix</keyword>
<feature type="domain" description="Transposase IS4-like" evidence="2">
    <location>
        <begin position="181"/>
        <end position="428"/>
    </location>
</feature>
<dbReference type="GO" id="GO:0004803">
    <property type="term" value="F:transposase activity"/>
    <property type="evidence" value="ECO:0007669"/>
    <property type="project" value="InterPro"/>
</dbReference>
<sequence length="490" mass="57871">MYLPDWVLPFKEPKTEIKLINGCYYKYEVRYQYNKEKKRTDKVTVRLLGKITQDYGFIASDKDLIRRQASQLPKVDIKTYGVYHLFSELLSEEIKSLQAVFRADIIERLLSFSLMRWAYQSPIKRAANYHIHDFCSEHWSANTINDKQISAALKFVGENREALVDWMKAQVGVSAADGNKFVMMDSTHVSTVSEQLGINVKGYNPDHDFDKQVRLMYMFSAELKQPVYYRLINGNITDITSMSLCVKEMAIKDVVFIADKGFYSKTNIEQLAANQLQYIIPLRRNNGLIDFSPLLKANFKKEIKNYFEYQNRIIWYYQYEKEDIILVTFLDEKLKVKEESDYLLRTKSQPEAYTEEKFYDRMHGFGTLTLVYQMTGQQTPQQLYQAYKQRNEIEIMFDSYKNFLNADKMYMQDRHVLEGWIMANFIAMIAYYKLYCRLKTAKMLSTYSPKDIIELSKSIYQIKIKGTWHRSEMTIKAKTLFNKIGIDYLN</sequence>
<dbReference type="SUPFAM" id="SSF53098">
    <property type="entry name" value="Ribonuclease H-like"/>
    <property type="match status" value="1"/>
</dbReference>
<evidence type="ECO:0000256" key="1">
    <source>
        <dbReference type="SAM" id="Phobius"/>
    </source>
</evidence>
<reference evidence="3 4" key="1">
    <citation type="submission" date="2019-05" db="EMBL/GenBank/DDBJ databases">
        <title>Dyadobacter AR-3-8 sp. nov., isolated from arctic soil.</title>
        <authorList>
            <person name="Chaudhary D.K."/>
        </authorList>
    </citation>
    <scope>NUCLEOTIDE SEQUENCE [LARGE SCALE GENOMIC DNA]</scope>
    <source>
        <strain evidence="3 4">AR-3-8</strain>
    </source>
</reference>
<dbReference type="EMBL" id="SZVO01000002">
    <property type="protein sequence ID" value="TKT93409.1"/>
    <property type="molecule type" value="Genomic_DNA"/>
</dbReference>
<dbReference type="Proteomes" id="UP000304900">
    <property type="component" value="Unassembled WGS sequence"/>
</dbReference>